<dbReference type="EMBL" id="KV417555">
    <property type="protein sequence ID" value="KZP20457.1"/>
    <property type="molecule type" value="Genomic_DNA"/>
</dbReference>
<feature type="non-terminal residue" evidence="1">
    <location>
        <position position="1"/>
    </location>
</feature>
<keyword evidence="2" id="KW-1185">Reference proteome</keyword>
<dbReference type="AlphaFoldDB" id="A0A166J390"/>
<dbReference type="Proteomes" id="UP000076532">
    <property type="component" value="Unassembled WGS sequence"/>
</dbReference>
<gene>
    <name evidence="1" type="ORF">FIBSPDRAFT_861737</name>
</gene>
<sequence length="90" mass="10103">KHLTRSAEHESETTCNRTHLRRLIHRSSLSSSKTAHDFFALRLPNVFGASILYLMPGSPVWAPLLQLGLSLGPQAAQTYRTHHKVRAYAP</sequence>
<accession>A0A166J390</accession>
<organism evidence="1 2">
    <name type="scientific">Athelia psychrophila</name>
    <dbReference type="NCBI Taxonomy" id="1759441"/>
    <lineage>
        <taxon>Eukaryota</taxon>
        <taxon>Fungi</taxon>
        <taxon>Dikarya</taxon>
        <taxon>Basidiomycota</taxon>
        <taxon>Agaricomycotina</taxon>
        <taxon>Agaricomycetes</taxon>
        <taxon>Agaricomycetidae</taxon>
        <taxon>Atheliales</taxon>
        <taxon>Atheliaceae</taxon>
        <taxon>Athelia</taxon>
    </lineage>
</organism>
<proteinExistence type="predicted"/>
<name>A0A166J390_9AGAM</name>
<feature type="non-terminal residue" evidence="1">
    <location>
        <position position="90"/>
    </location>
</feature>
<evidence type="ECO:0000313" key="2">
    <source>
        <dbReference type="Proteomes" id="UP000076532"/>
    </source>
</evidence>
<protein>
    <submittedName>
        <fullName evidence="1">Uncharacterized protein</fullName>
    </submittedName>
</protein>
<reference evidence="1 2" key="1">
    <citation type="journal article" date="2016" name="Mol. Biol. Evol.">
        <title>Comparative Genomics of Early-Diverging Mushroom-Forming Fungi Provides Insights into the Origins of Lignocellulose Decay Capabilities.</title>
        <authorList>
            <person name="Nagy L.G."/>
            <person name="Riley R."/>
            <person name="Tritt A."/>
            <person name="Adam C."/>
            <person name="Daum C."/>
            <person name="Floudas D."/>
            <person name="Sun H."/>
            <person name="Yadav J.S."/>
            <person name="Pangilinan J."/>
            <person name="Larsson K.H."/>
            <person name="Matsuura K."/>
            <person name="Barry K."/>
            <person name="Labutti K."/>
            <person name="Kuo R."/>
            <person name="Ohm R.A."/>
            <person name="Bhattacharya S.S."/>
            <person name="Shirouzu T."/>
            <person name="Yoshinaga Y."/>
            <person name="Martin F.M."/>
            <person name="Grigoriev I.V."/>
            <person name="Hibbett D.S."/>
        </authorList>
    </citation>
    <scope>NUCLEOTIDE SEQUENCE [LARGE SCALE GENOMIC DNA]</scope>
    <source>
        <strain evidence="1 2">CBS 109695</strain>
    </source>
</reference>
<evidence type="ECO:0000313" key="1">
    <source>
        <dbReference type="EMBL" id="KZP20457.1"/>
    </source>
</evidence>